<dbReference type="PANTHER" id="PTHR43429:SF1">
    <property type="entry name" value="NAD(P)H SULFUR OXIDOREDUCTASE (COA-DEPENDENT)"/>
    <property type="match status" value="1"/>
</dbReference>
<dbReference type="InterPro" id="IPR001455">
    <property type="entry name" value="TusA-like"/>
</dbReference>
<reference evidence="8 9" key="2">
    <citation type="submission" date="2018-09" db="EMBL/GenBank/DDBJ databases">
        <title>Genome of Sphaerochaeta halotolerans strain 4-11.</title>
        <authorList>
            <person name="Nazina T.N."/>
            <person name="Sokolova D.S."/>
        </authorList>
    </citation>
    <scope>NUCLEOTIDE SEQUENCE [LARGE SCALE GENOMIC DNA]</scope>
    <source>
        <strain evidence="8 9">4-11</strain>
    </source>
</reference>
<keyword evidence="9" id="KW-1185">Reference proteome</keyword>
<dbReference type="InterPro" id="IPR050260">
    <property type="entry name" value="FAD-bd_OxRdtase"/>
</dbReference>
<dbReference type="RefSeq" id="WP_117328974.1">
    <property type="nucleotide sequence ID" value="NZ_QUWK01000001.1"/>
</dbReference>
<dbReference type="Gene3D" id="3.50.50.60">
    <property type="entry name" value="FAD/NAD(P)-binding domain"/>
    <property type="match status" value="2"/>
</dbReference>
<dbReference type="InterPro" id="IPR036873">
    <property type="entry name" value="Rhodanese-like_dom_sf"/>
</dbReference>
<comment type="caution">
    <text evidence="8">The sequence shown here is derived from an EMBL/GenBank/DDBJ whole genome shotgun (WGS) entry which is preliminary data.</text>
</comment>
<evidence type="ECO:0000256" key="3">
    <source>
        <dbReference type="ARBA" id="ARBA00022630"/>
    </source>
</evidence>
<reference evidence="9" key="1">
    <citation type="submission" date="2018-08" db="EMBL/GenBank/DDBJ databases">
        <authorList>
            <person name="Grouzdev D.S."/>
            <person name="Krutkina M.S."/>
        </authorList>
    </citation>
    <scope>NUCLEOTIDE SEQUENCE [LARGE SCALE GENOMIC DNA]</scope>
    <source>
        <strain evidence="9">4-11</strain>
    </source>
</reference>
<dbReference type="Gene3D" id="3.40.1260.10">
    <property type="entry name" value="DsrEFH-like"/>
    <property type="match status" value="1"/>
</dbReference>
<organism evidence="8 9">
    <name type="scientific">Sphaerochaeta halotolerans</name>
    <dbReference type="NCBI Taxonomy" id="2293840"/>
    <lineage>
        <taxon>Bacteria</taxon>
        <taxon>Pseudomonadati</taxon>
        <taxon>Spirochaetota</taxon>
        <taxon>Spirochaetia</taxon>
        <taxon>Spirochaetales</taxon>
        <taxon>Sphaerochaetaceae</taxon>
        <taxon>Sphaerochaeta</taxon>
    </lineage>
</organism>
<dbReference type="SMART" id="SM00450">
    <property type="entry name" value="RHOD"/>
    <property type="match status" value="1"/>
</dbReference>
<dbReference type="Gene3D" id="3.40.250.10">
    <property type="entry name" value="Rhodanese-like domain"/>
    <property type="match status" value="1"/>
</dbReference>
<evidence type="ECO:0000256" key="4">
    <source>
        <dbReference type="ARBA" id="ARBA00022827"/>
    </source>
</evidence>
<keyword evidence="5" id="KW-0560">Oxidoreductase</keyword>
<comment type="cofactor">
    <cofactor evidence="1">
        <name>FAD</name>
        <dbReference type="ChEBI" id="CHEBI:57692"/>
    </cofactor>
</comment>
<dbReference type="Pfam" id="PF00581">
    <property type="entry name" value="Rhodanese"/>
    <property type="match status" value="1"/>
</dbReference>
<accession>A0A372ML65</accession>
<dbReference type="SUPFAM" id="SSF51905">
    <property type="entry name" value="FAD/NAD(P)-binding domain"/>
    <property type="match status" value="1"/>
</dbReference>
<dbReference type="EMBL" id="QUWK01000001">
    <property type="protein sequence ID" value="RFU96153.1"/>
    <property type="molecule type" value="Genomic_DNA"/>
</dbReference>
<dbReference type="InterPro" id="IPR032836">
    <property type="entry name" value="DsrE2-like"/>
</dbReference>
<dbReference type="InterPro" id="IPR027396">
    <property type="entry name" value="DsrEFH-like"/>
</dbReference>
<dbReference type="Pfam" id="PF07992">
    <property type="entry name" value="Pyr_redox_2"/>
    <property type="match status" value="1"/>
</dbReference>
<keyword evidence="6" id="KW-0676">Redox-active center</keyword>
<name>A0A372ML65_9SPIR</name>
<dbReference type="SUPFAM" id="SSF52821">
    <property type="entry name" value="Rhodanese/Cell cycle control phosphatase"/>
    <property type="match status" value="1"/>
</dbReference>
<evidence type="ECO:0000256" key="1">
    <source>
        <dbReference type="ARBA" id="ARBA00001974"/>
    </source>
</evidence>
<proteinExistence type="inferred from homology"/>
<dbReference type="SUPFAM" id="SSF75169">
    <property type="entry name" value="DsrEFH-like"/>
    <property type="match status" value="1"/>
</dbReference>
<dbReference type="GO" id="GO:0016491">
    <property type="term" value="F:oxidoreductase activity"/>
    <property type="evidence" value="ECO:0007669"/>
    <property type="project" value="UniProtKB-KW"/>
</dbReference>
<dbReference type="SUPFAM" id="SSF55424">
    <property type="entry name" value="FAD/NAD-linked reductases, dimerisation (C-terminal) domain"/>
    <property type="match status" value="1"/>
</dbReference>
<keyword evidence="3" id="KW-0285">Flavoprotein</keyword>
<dbReference type="InterPro" id="IPR036868">
    <property type="entry name" value="TusA-like_sf"/>
</dbReference>
<dbReference type="PANTHER" id="PTHR43429">
    <property type="entry name" value="PYRIDINE NUCLEOTIDE-DISULFIDE OXIDOREDUCTASE DOMAIN-CONTAINING"/>
    <property type="match status" value="1"/>
</dbReference>
<dbReference type="Gene3D" id="3.30.110.40">
    <property type="entry name" value="TusA-like domain"/>
    <property type="match status" value="1"/>
</dbReference>
<dbReference type="InterPro" id="IPR004099">
    <property type="entry name" value="Pyr_nucl-diS_OxRdtase_dimer"/>
</dbReference>
<protein>
    <submittedName>
        <fullName evidence="8">Pyridine nucleotide-disulfide oxidoreductase</fullName>
    </submittedName>
</protein>
<dbReference type="InterPro" id="IPR023753">
    <property type="entry name" value="FAD/NAD-binding_dom"/>
</dbReference>
<dbReference type="PROSITE" id="PS01148">
    <property type="entry name" value="UPF0033"/>
    <property type="match status" value="1"/>
</dbReference>
<gene>
    <name evidence="8" type="ORF">DYP60_00860</name>
</gene>
<dbReference type="PRINTS" id="PR00368">
    <property type="entry name" value="FADPNR"/>
</dbReference>
<evidence type="ECO:0000256" key="6">
    <source>
        <dbReference type="ARBA" id="ARBA00023284"/>
    </source>
</evidence>
<dbReference type="AlphaFoldDB" id="A0A372ML65"/>
<dbReference type="Proteomes" id="UP000264002">
    <property type="component" value="Unassembled WGS sequence"/>
</dbReference>
<dbReference type="InterPro" id="IPR001763">
    <property type="entry name" value="Rhodanese-like_dom"/>
</dbReference>
<dbReference type="PROSITE" id="PS50206">
    <property type="entry name" value="RHODANESE_3"/>
    <property type="match status" value="1"/>
</dbReference>
<dbReference type="Pfam" id="PF13686">
    <property type="entry name" value="DrsE_2"/>
    <property type="match status" value="1"/>
</dbReference>
<dbReference type="Pfam" id="PF01206">
    <property type="entry name" value="TusA"/>
    <property type="match status" value="1"/>
</dbReference>
<evidence type="ECO:0000256" key="5">
    <source>
        <dbReference type="ARBA" id="ARBA00023002"/>
    </source>
</evidence>
<evidence type="ECO:0000256" key="2">
    <source>
        <dbReference type="ARBA" id="ARBA00009130"/>
    </source>
</evidence>
<evidence type="ECO:0000259" key="7">
    <source>
        <dbReference type="PROSITE" id="PS50206"/>
    </source>
</evidence>
<comment type="similarity">
    <text evidence="2">Belongs to the class-III pyridine nucleotide-disulfide oxidoreductase family.</text>
</comment>
<dbReference type="InterPro" id="IPR016156">
    <property type="entry name" value="FAD/NAD-linked_Rdtase_dimer_sf"/>
</dbReference>
<evidence type="ECO:0000313" key="8">
    <source>
        <dbReference type="EMBL" id="RFU96153.1"/>
    </source>
</evidence>
<feature type="domain" description="Rhodanese" evidence="7">
    <location>
        <begin position="467"/>
        <end position="555"/>
    </location>
</feature>
<dbReference type="PRINTS" id="PR00411">
    <property type="entry name" value="PNDRDTASEI"/>
</dbReference>
<keyword evidence="4" id="KW-0274">FAD</keyword>
<evidence type="ECO:0000313" key="9">
    <source>
        <dbReference type="Proteomes" id="UP000264002"/>
    </source>
</evidence>
<sequence>MKKKYLIIGGVAGGAGTAARLRRRDENAQIIMFERGEYISYANCGLPYYAGNVITERSRLFVMTPDKFMESLRVEARILSEVVAIDREAKTIHVKDLKRNTEYDERYDVLILSPGASPVKPPIPGIEHPAIMSLRSVSDIDSIKDKIDSPATKRAVVVGGGFIGLEMAENLKERGLQVSVVEALDQVMNIIDYDLASEVQQHLRAKGINLFLKDGVASFEHHGSLVSVRLQSETLIDADLIILSIGVRPDTAFLKDSGIALAKNGAIKVDEFFTTNDQAIRAVGDAIVFDSPLSKSPVTIPLAGPANKQARLCADNIVDGNKKPYTGSIGTSIAKIFDLTVASTGLTEKGLKAAGLPYRCAITHTGNHAGYYPNVRQLSLKVLYHPETGKIWGGQSVGYGGVDKRIDIISAFIGKEGTVYDLAEFEQAYAPPFSSAKDPINMVGFIAVNVLEGMSDTISWDEAEQARKNGAFMLDVRSEEEFELGAIEGAVNIPNTDLRDRLKEVPKDRDIILNCAIGLRGYFAERILRQNGFTRVKNLTGGFKTYDNAIRERELLEHKTVLNIKEWSATIDNLNEDGSFRRRTENKIFKVDACGLQCPGPIIRLKKEIDNLEEGDRIIIKASDPGFGVDVQSWSKLTGNNLVSVTTTEGVIEAVVEKGNANICSMPDSAGEKPAICAPDNSATMIVFSNDLDKALASFVLANGAVASGKQVTMFFTFWGLSVLRKKHAPAVKKDFMGKMFSAMLPKGMDGLGLSNMNMGGMGAKMMKSRMKKKHVDQVAQMFEDAKNAGVRMIACQMSMDIMGITKEELLDGVEVGGVATYMGAASESKVNLFI</sequence>
<dbReference type="InterPro" id="IPR036188">
    <property type="entry name" value="FAD/NAD-bd_sf"/>
</dbReference>
<dbReference type="Pfam" id="PF02852">
    <property type="entry name" value="Pyr_redox_dim"/>
    <property type="match status" value="1"/>
</dbReference>
<dbReference type="SUPFAM" id="SSF64307">
    <property type="entry name" value="SirA-like"/>
    <property type="match status" value="1"/>
</dbReference>